<evidence type="ECO:0000256" key="1">
    <source>
        <dbReference type="SAM" id="MobiDB-lite"/>
    </source>
</evidence>
<accession>A0A7J5ZGR0</accession>
<comment type="caution">
    <text evidence="2">The sequence shown here is derived from an EMBL/GenBank/DDBJ whole genome shotgun (WGS) entry which is preliminary data.</text>
</comment>
<dbReference type="EMBL" id="JAAKFY010000002">
    <property type="protein sequence ID" value="KAF3861004.1"/>
    <property type="molecule type" value="Genomic_DNA"/>
</dbReference>
<feature type="compositionally biased region" description="Basic and acidic residues" evidence="1">
    <location>
        <begin position="194"/>
        <end position="204"/>
    </location>
</feature>
<keyword evidence="3" id="KW-1185">Reference proteome</keyword>
<proteinExistence type="predicted"/>
<dbReference type="AlphaFoldDB" id="A0A7J5ZGR0"/>
<feature type="region of interest" description="Disordered" evidence="1">
    <location>
        <begin position="166"/>
        <end position="239"/>
    </location>
</feature>
<organism evidence="2 3">
    <name type="scientific">Dissostichus mawsoni</name>
    <name type="common">Antarctic cod</name>
    <dbReference type="NCBI Taxonomy" id="36200"/>
    <lineage>
        <taxon>Eukaryota</taxon>
        <taxon>Metazoa</taxon>
        <taxon>Chordata</taxon>
        <taxon>Craniata</taxon>
        <taxon>Vertebrata</taxon>
        <taxon>Euteleostomi</taxon>
        <taxon>Actinopterygii</taxon>
        <taxon>Neopterygii</taxon>
        <taxon>Teleostei</taxon>
        <taxon>Neoteleostei</taxon>
        <taxon>Acanthomorphata</taxon>
        <taxon>Eupercaria</taxon>
        <taxon>Perciformes</taxon>
        <taxon>Notothenioidei</taxon>
        <taxon>Nototheniidae</taxon>
        <taxon>Dissostichus</taxon>
    </lineage>
</organism>
<gene>
    <name evidence="2" type="ORF">F7725_001259</name>
</gene>
<protein>
    <submittedName>
        <fullName evidence="2">Uncharacterized protein</fullName>
    </submittedName>
</protein>
<evidence type="ECO:0000313" key="2">
    <source>
        <dbReference type="EMBL" id="KAF3861004.1"/>
    </source>
</evidence>
<feature type="compositionally biased region" description="Low complexity" evidence="1">
    <location>
        <begin position="219"/>
        <end position="237"/>
    </location>
</feature>
<dbReference type="Proteomes" id="UP000518266">
    <property type="component" value="Unassembled WGS sequence"/>
</dbReference>
<sequence>MSRYNIQDPNVAQWLVQLSSDHFWMSTLELNTEPRYVRWRIAKALKAMLIKNTQRPCRGRDIGPENETPALKGQREEDAHYLFVPPPPLHSLSVAVEADPGPEDDRPHKVNVSHELQGRGDAGDHSSIQIEGQRDRLHRHHHLRTWRQQQQGFIGIMINHYSGHQQVDEHGDGEEGASHGGVSAEEEEEVAEQAEQHHPDHVQLEEQVEGVETPGNRNQRVSPSIQSRRQSRQMSSSCHTCSRPCWAVGSRQPPHSSWKNFCRLNAPISGPSEQKGETPCFRATETRITRTHLSRQQLQLPPGVSTVSCPVQLALFNVARSGCRFSSGGLPLSQHQHHWTLRWRKTKEETLQPISCFGEDALANHRSRCV</sequence>
<reference evidence="2 3" key="1">
    <citation type="submission" date="2020-03" db="EMBL/GenBank/DDBJ databases">
        <title>Dissostichus mawsoni Genome sequencing and assembly.</title>
        <authorList>
            <person name="Park H."/>
        </authorList>
    </citation>
    <scope>NUCLEOTIDE SEQUENCE [LARGE SCALE GENOMIC DNA]</scope>
    <source>
        <strain evidence="2">DM0001</strain>
        <tissue evidence="2">Muscle</tissue>
    </source>
</reference>
<evidence type="ECO:0000313" key="3">
    <source>
        <dbReference type="Proteomes" id="UP000518266"/>
    </source>
</evidence>
<name>A0A7J5ZGR0_DISMA</name>